<name>A0A564Y8Y0_HYMDI</name>
<dbReference type="AlphaFoldDB" id="A0A564Y8Y0"/>
<protein>
    <submittedName>
        <fullName evidence="1">Uncharacterized protein</fullName>
    </submittedName>
</protein>
<organism evidence="1 2">
    <name type="scientific">Hymenolepis diminuta</name>
    <name type="common">Rat tapeworm</name>
    <dbReference type="NCBI Taxonomy" id="6216"/>
    <lineage>
        <taxon>Eukaryota</taxon>
        <taxon>Metazoa</taxon>
        <taxon>Spiralia</taxon>
        <taxon>Lophotrochozoa</taxon>
        <taxon>Platyhelminthes</taxon>
        <taxon>Cestoda</taxon>
        <taxon>Eucestoda</taxon>
        <taxon>Cyclophyllidea</taxon>
        <taxon>Hymenolepididae</taxon>
        <taxon>Hymenolepis</taxon>
    </lineage>
</organism>
<proteinExistence type="predicted"/>
<evidence type="ECO:0000313" key="1">
    <source>
        <dbReference type="EMBL" id="VUZ42993.1"/>
    </source>
</evidence>
<dbReference type="EMBL" id="CABIJS010000110">
    <property type="protein sequence ID" value="VUZ42993.1"/>
    <property type="molecule type" value="Genomic_DNA"/>
</dbReference>
<sequence>MNGSSLESSRLSAQNLSMPNSVSKMTVTEDKPSLSLFWRFRLSSISLVAAVLRSLPSLTRCGAGPKTIYYVLIMASGCKFEIVVRCREWFFKNVIHKLCDFWCKIIEEVGKPHLLIGYFANTKWSLVENETLWSIVFSEGGRIEVACHGKSESFEFLQDSLISGAISSSHQSQYQ</sequence>
<accession>A0A564Y8Y0</accession>
<reference evidence="1 2" key="1">
    <citation type="submission" date="2019-07" db="EMBL/GenBank/DDBJ databases">
        <authorList>
            <person name="Jastrzebski P J."/>
            <person name="Paukszto L."/>
            <person name="Jastrzebski P J."/>
        </authorList>
    </citation>
    <scope>NUCLEOTIDE SEQUENCE [LARGE SCALE GENOMIC DNA]</scope>
    <source>
        <strain evidence="1 2">WMS-il1</strain>
    </source>
</reference>
<keyword evidence="2" id="KW-1185">Reference proteome</keyword>
<evidence type="ECO:0000313" key="2">
    <source>
        <dbReference type="Proteomes" id="UP000321570"/>
    </source>
</evidence>
<dbReference type="Proteomes" id="UP000321570">
    <property type="component" value="Unassembled WGS sequence"/>
</dbReference>
<gene>
    <name evidence="1" type="ORF">WMSIL1_LOCUS3364</name>
</gene>